<name>A0ABR1X8Q0_9PEZI</name>
<dbReference type="GeneID" id="92039529"/>
<proteinExistence type="predicted"/>
<comment type="caution">
    <text evidence="2">The sequence shown here is derived from an EMBL/GenBank/DDBJ whole genome shotgun (WGS) entry which is preliminary data.</text>
</comment>
<sequence length="427" mass="46883">MRDNDEAVTRPVRRAVAQRPGPDGSRVHPYLRRKNSLPRLGDLTSITLRLRSQPESSLSKDVVNQDAVNKETHGSLPLPVPSVANPAELPYDGMGYDYETPDELKAHSGRADHSDDSHISVATEKSTQRSSYRTPDSSPPTPAKLPATKLADNISSRAAELLRSQGQFHDVRSQISPQYISGPVPTSRNFNTIETGKATLPLYPSKSTAIPPPQAPTTPARPVPSSQAATVQVYGNSRIRPYVAPASDRNFKRITSFTEAPHYVATGGGGFTKLQQYDSSTTTASLVVDNSPCPRSNYNAVYGVPGNSSFPGSNFKAVYGVPEQVLTVEDPFKNLNRKLFKLKQLDEKTPDAPVHIFVDMSNIFIGFEEKCKEKRGIHKHQYFHIDPKDFLFSHLHHILVRDRPVGKKSLAGSVANAAEQISPRLTS</sequence>
<protein>
    <submittedName>
        <fullName evidence="2">Uncharacterized protein</fullName>
    </submittedName>
</protein>
<evidence type="ECO:0000313" key="2">
    <source>
        <dbReference type="EMBL" id="KAK8091793.1"/>
    </source>
</evidence>
<feature type="region of interest" description="Disordered" evidence="1">
    <location>
        <begin position="1"/>
        <end position="36"/>
    </location>
</feature>
<reference evidence="2 3" key="1">
    <citation type="submission" date="2023-01" db="EMBL/GenBank/DDBJ databases">
        <title>Analysis of 21 Apiospora genomes using comparative genomics revels a genus with tremendous synthesis potential of carbohydrate active enzymes and secondary metabolites.</title>
        <authorList>
            <person name="Sorensen T."/>
        </authorList>
    </citation>
    <scope>NUCLEOTIDE SEQUENCE [LARGE SCALE GENOMIC DNA]</scope>
    <source>
        <strain evidence="2 3">CBS 114990</strain>
    </source>
</reference>
<feature type="compositionally biased region" description="Polar residues" evidence="1">
    <location>
        <begin position="123"/>
        <end position="136"/>
    </location>
</feature>
<keyword evidence="3" id="KW-1185">Reference proteome</keyword>
<dbReference type="RefSeq" id="XP_066673765.1">
    <property type="nucleotide sequence ID" value="XM_066806469.1"/>
</dbReference>
<dbReference type="Proteomes" id="UP001433268">
    <property type="component" value="Unassembled WGS sequence"/>
</dbReference>
<dbReference type="EMBL" id="JAQQWN010000003">
    <property type="protein sequence ID" value="KAK8091793.1"/>
    <property type="molecule type" value="Genomic_DNA"/>
</dbReference>
<accession>A0ABR1X8Q0</accession>
<evidence type="ECO:0000256" key="1">
    <source>
        <dbReference type="SAM" id="MobiDB-lite"/>
    </source>
</evidence>
<evidence type="ECO:0000313" key="3">
    <source>
        <dbReference type="Proteomes" id="UP001433268"/>
    </source>
</evidence>
<feature type="region of interest" description="Disordered" evidence="1">
    <location>
        <begin position="48"/>
        <end position="147"/>
    </location>
</feature>
<feature type="compositionally biased region" description="Basic and acidic residues" evidence="1">
    <location>
        <begin position="102"/>
        <end position="118"/>
    </location>
</feature>
<organism evidence="2 3">
    <name type="scientific">Apiospora hydei</name>
    <dbReference type="NCBI Taxonomy" id="1337664"/>
    <lineage>
        <taxon>Eukaryota</taxon>
        <taxon>Fungi</taxon>
        <taxon>Dikarya</taxon>
        <taxon>Ascomycota</taxon>
        <taxon>Pezizomycotina</taxon>
        <taxon>Sordariomycetes</taxon>
        <taxon>Xylariomycetidae</taxon>
        <taxon>Amphisphaeriales</taxon>
        <taxon>Apiosporaceae</taxon>
        <taxon>Apiospora</taxon>
    </lineage>
</organism>
<gene>
    <name evidence="2" type="ORF">PG997_002154</name>
</gene>